<protein>
    <recommendedName>
        <fullName evidence="2">Response regulatory domain-containing protein</fullName>
    </recommendedName>
</protein>
<keyword evidence="1" id="KW-0597">Phosphoprotein</keyword>
<dbReference type="Proteomes" id="UP000029554">
    <property type="component" value="Unassembled WGS sequence"/>
</dbReference>
<dbReference type="EMBL" id="JRHH01000005">
    <property type="protein sequence ID" value="KGD67502.1"/>
    <property type="molecule type" value="Genomic_DNA"/>
</dbReference>
<evidence type="ECO:0000313" key="3">
    <source>
        <dbReference type="EMBL" id="KGD67502.1"/>
    </source>
</evidence>
<evidence type="ECO:0000259" key="2">
    <source>
        <dbReference type="PROSITE" id="PS50110"/>
    </source>
</evidence>
<gene>
    <name evidence="3" type="ORF">LG45_14980</name>
</gene>
<comment type="caution">
    <text evidence="3">The sequence shown here is derived from an EMBL/GenBank/DDBJ whole genome shotgun (WGS) entry which is preliminary data.</text>
</comment>
<dbReference type="AlphaFoldDB" id="A0A095SSE1"/>
<dbReference type="InterPro" id="IPR011006">
    <property type="entry name" value="CheY-like_superfamily"/>
</dbReference>
<dbReference type="RefSeq" id="WP_035128375.1">
    <property type="nucleotide sequence ID" value="NZ_JRHH01000005.1"/>
</dbReference>
<dbReference type="Pfam" id="PF00072">
    <property type="entry name" value="Response_reg"/>
    <property type="match status" value="1"/>
</dbReference>
<reference evidence="3 4" key="1">
    <citation type="submission" date="2014-09" db="EMBL/GenBank/DDBJ databases">
        <title>Whole Genome Shotgun of Flavobacterium aquatile LMG 4008.</title>
        <authorList>
            <person name="Gale A.N."/>
            <person name="Pipes S.E."/>
            <person name="Newman J.D."/>
        </authorList>
    </citation>
    <scope>NUCLEOTIDE SEQUENCE [LARGE SCALE GENOMIC DNA]</scope>
    <source>
        <strain evidence="3 4">LMG 4008</strain>
    </source>
</reference>
<feature type="modified residue" description="4-aspartylphosphate" evidence="1">
    <location>
        <position position="69"/>
    </location>
</feature>
<dbReference type="Gene3D" id="3.40.50.2300">
    <property type="match status" value="1"/>
</dbReference>
<dbReference type="InterPro" id="IPR001789">
    <property type="entry name" value="Sig_transdc_resp-reg_receiver"/>
</dbReference>
<evidence type="ECO:0000256" key="1">
    <source>
        <dbReference type="PROSITE-ProRule" id="PRU00169"/>
    </source>
</evidence>
<proteinExistence type="predicted"/>
<evidence type="ECO:0000313" key="4">
    <source>
        <dbReference type="Proteomes" id="UP000029554"/>
    </source>
</evidence>
<organism evidence="3 4">
    <name type="scientific">Flavobacterium aquatile LMG 4008 = ATCC 11947</name>
    <dbReference type="NCBI Taxonomy" id="1453498"/>
    <lineage>
        <taxon>Bacteria</taxon>
        <taxon>Pseudomonadati</taxon>
        <taxon>Bacteroidota</taxon>
        <taxon>Flavobacteriia</taxon>
        <taxon>Flavobacteriales</taxon>
        <taxon>Flavobacteriaceae</taxon>
        <taxon>Flavobacterium</taxon>
    </lineage>
</organism>
<dbReference type="OrthoDB" id="651456at2"/>
<sequence>MQEKNRDFFDENILIVDDHPLTVEVHKEIIANTLVKKNNYYTATTAKNAFTILQELYKKKETLKMCFLDINLPEYPEENIKSGEDLALLTRKLFPNCKIIIISMHSEPLWVNRLIKAINPEGFISKSDMDAKLLSDVCNKIEKGFFYYSNAIIKSNKVIIQQNVNWDEHDTKILQLIADGVKTAHLPKVIPLSLSAIEKRKSNIKRQLIFNTGSDKDLIDKAKSMGLL</sequence>
<name>A0A095SSE1_9FLAO</name>
<dbReference type="eggNOG" id="COG2197">
    <property type="taxonomic scope" value="Bacteria"/>
</dbReference>
<accession>A0A095SSE1</accession>
<feature type="domain" description="Response regulatory" evidence="2">
    <location>
        <begin position="12"/>
        <end position="141"/>
    </location>
</feature>
<dbReference type="STRING" id="1453498.LG45_14980"/>
<keyword evidence="4" id="KW-1185">Reference proteome</keyword>
<dbReference type="GO" id="GO:0000160">
    <property type="term" value="P:phosphorelay signal transduction system"/>
    <property type="evidence" value="ECO:0007669"/>
    <property type="project" value="InterPro"/>
</dbReference>
<dbReference type="PROSITE" id="PS50110">
    <property type="entry name" value="RESPONSE_REGULATORY"/>
    <property type="match status" value="1"/>
</dbReference>
<dbReference type="SUPFAM" id="SSF52172">
    <property type="entry name" value="CheY-like"/>
    <property type="match status" value="1"/>
</dbReference>